<dbReference type="EMBL" id="GBRH01255989">
    <property type="protein sequence ID" value="JAD41906.1"/>
    <property type="molecule type" value="Transcribed_RNA"/>
</dbReference>
<dbReference type="AlphaFoldDB" id="A0A0A8ZSY3"/>
<proteinExistence type="predicted"/>
<protein>
    <submittedName>
        <fullName evidence="1">Uncharacterized protein</fullName>
    </submittedName>
</protein>
<organism evidence="1">
    <name type="scientific">Arundo donax</name>
    <name type="common">Giant reed</name>
    <name type="synonym">Donax arundinaceus</name>
    <dbReference type="NCBI Taxonomy" id="35708"/>
    <lineage>
        <taxon>Eukaryota</taxon>
        <taxon>Viridiplantae</taxon>
        <taxon>Streptophyta</taxon>
        <taxon>Embryophyta</taxon>
        <taxon>Tracheophyta</taxon>
        <taxon>Spermatophyta</taxon>
        <taxon>Magnoliopsida</taxon>
        <taxon>Liliopsida</taxon>
        <taxon>Poales</taxon>
        <taxon>Poaceae</taxon>
        <taxon>PACMAD clade</taxon>
        <taxon>Arundinoideae</taxon>
        <taxon>Arundineae</taxon>
        <taxon>Arundo</taxon>
    </lineage>
</organism>
<evidence type="ECO:0000313" key="1">
    <source>
        <dbReference type="EMBL" id="JAD41906.1"/>
    </source>
</evidence>
<accession>A0A0A8ZSY3</accession>
<sequence length="32" mass="3710">MLLSLPLKISLQLLCFAAMWNLAVTRIFVKFQ</sequence>
<reference evidence="1" key="2">
    <citation type="journal article" date="2015" name="Data Brief">
        <title>Shoot transcriptome of the giant reed, Arundo donax.</title>
        <authorList>
            <person name="Barrero R.A."/>
            <person name="Guerrero F.D."/>
            <person name="Moolhuijzen P."/>
            <person name="Goolsby J.A."/>
            <person name="Tidwell J."/>
            <person name="Bellgard S.E."/>
            <person name="Bellgard M.I."/>
        </authorList>
    </citation>
    <scope>NUCLEOTIDE SEQUENCE</scope>
    <source>
        <tissue evidence="1">Shoot tissue taken approximately 20 cm above the soil surface</tissue>
    </source>
</reference>
<name>A0A0A8ZSY3_ARUDO</name>
<reference evidence="1" key="1">
    <citation type="submission" date="2014-09" db="EMBL/GenBank/DDBJ databases">
        <authorList>
            <person name="Magalhaes I.L.F."/>
            <person name="Oliveira U."/>
            <person name="Santos F.R."/>
            <person name="Vidigal T.H.D.A."/>
            <person name="Brescovit A.D."/>
            <person name="Santos A.J."/>
        </authorList>
    </citation>
    <scope>NUCLEOTIDE SEQUENCE</scope>
    <source>
        <tissue evidence="1">Shoot tissue taken approximately 20 cm above the soil surface</tissue>
    </source>
</reference>